<dbReference type="Proteomes" id="UP000598775">
    <property type="component" value="Unassembled WGS sequence"/>
</dbReference>
<organism evidence="2 3">
    <name type="scientific">Subtercola lobariae</name>
    <dbReference type="NCBI Taxonomy" id="1588641"/>
    <lineage>
        <taxon>Bacteria</taxon>
        <taxon>Bacillati</taxon>
        <taxon>Actinomycetota</taxon>
        <taxon>Actinomycetes</taxon>
        <taxon>Micrococcales</taxon>
        <taxon>Microbacteriaceae</taxon>
        <taxon>Subtercola</taxon>
    </lineage>
</organism>
<dbReference type="CDD" id="cd02199">
    <property type="entry name" value="YjgF_YER057c_UK114_like_1"/>
    <property type="match status" value="1"/>
</dbReference>
<evidence type="ECO:0000259" key="1">
    <source>
        <dbReference type="Pfam" id="PF14588"/>
    </source>
</evidence>
<dbReference type="PANTHER" id="PTHR43760:SF1">
    <property type="entry name" value="ENDORIBONUCLEASE L-PSP_CHORISMATE MUTASE-LIKE DOMAIN-CONTAINING PROTEIN"/>
    <property type="match status" value="1"/>
</dbReference>
<dbReference type="InterPro" id="IPR013813">
    <property type="entry name" value="Endoribo_LPSP/chorism_mut-like"/>
</dbReference>
<reference evidence="2 3" key="1">
    <citation type="journal article" date="2014" name="Int. J. Syst. Evol. Microbiol.">
        <title>Complete genome sequence of Corynebacterium casei LMG S-19264T (=DSM 44701T), isolated from a smear-ripened cheese.</title>
        <authorList>
            <consortium name="US DOE Joint Genome Institute (JGI-PGF)"/>
            <person name="Walter F."/>
            <person name="Albersmeier A."/>
            <person name="Kalinowski J."/>
            <person name="Ruckert C."/>
        </authorList>
    </citation>
    <scope>NUCLEOTIDE SEQUENCE [LARGE SCALE GENOMIC DNA]</scope>
    <source>
        <strain evidence="2 3">CGMCC 1.12976</strain>
    </source>
</reference>
<evidence type="ECO:0000313" key="3">
    <source>
        <dbReference type="Proteomes" id="UP000598775"/>
    </source>
</evidence>
<proteinExistence type="predicted"/>
<dbReference type="Gene3D" id="3.30.1330.40">
    <property type="entry name" value="RutC-like"/>
    <property type="match status" value="1"/>
</dbReference>
<gene>
    <name evidence="2" type="ORF">GCM10011399_03910</name>
</gene>
<dbReference type="InterPro" id="IPR035959">
    <property type="entry name" value="RutC-like_sf"/>
</dbReference>
<accession>A0A917EVQ2</accession>
<dbReference type="SUPFAM" id="SSF55298">
    <property type="entry name" value="YjgF-like"/>
    <property type="match status" value="2"/>
</dbReference>
<dbReference type="AlphaFoldDB" id="A0A917EVQ2"/>
<sequence>MSGRVTERLAELGIALPEVSAPAGAYVPAVVSGNLVFTAGQLPFVGGLLGQTGKVGESSEGDGGDASDVASGAGAGALGAGAGASGAALVSPSDAKAMAQIAALNALAAVQSVIGSLDRVTQVVKVTGFVASDPAFTGQPGVINGASEFLVDVFGSAGIHARSAVGVAVLPLDSPVEVELIVSFE</sequence>
<dbReference type="Pfam" id="PF14588">
    <property type="entry name" value="YjgF_endoribonc"/>
    <property type="match status" value="1"/>
</dbReference>
<dbReference type="PANTHER" id="PTHR43760">
    <property type="entry name" value="ENDORIBONUCLEASE-RELATED"/>
    <property type="match status" value="1"/>
</dbReference>
<keyword evidence="3" id="KW-1185">Reference proteome</keyword>
<protein>
    <submittedName>
        <fullName evidence="2">LysR family transcriptional regulator</fullName>
    </submittedName>
</protein>
<dbReference type="RefSeq" id="WP_188672843.1">
    <property type="nucleotide sequence ID" value="NZ_BMGP01000001.1"/>
</dbReference>
<name>A0A917EVQ2_9MICO</name>
<feature type="domain" description="Endoribonuclease L-PSP/chorismate mutase-like" evidence="1">
    <location>
        <begin position="92"/>
        <end position="180"/>
    </location>
</feature>
<dbReference type="EMBL" id="BMGP01000001">
    <property type="protein sequence ID" value="GGF13213.1"/>
    <property type="molecule type" value="Genomic_DNA"/>
</dbReference>
<comment type="caution">
    <text evidence="2">The sequence shown here is derived from an EMBL/GenBank/DDBJ whole genome shotgun (WGS) entry which is preliminary data.</text>
</comment>
<evidence type="ECO:0000313" key="2">
    <source>
        <dbReference type="EMBL" id="GGF13213.1"/>
    </source>
</evidence>